<dbReference type="Gene3D" id="3.30.450.40">
    <property type="match status" value="1"/>
</dbReference>
<evidence type="ECO:0000259" key="1">
    <source>
        <dbReference type="SMART" id="SM00065"/>
    </source>
</evidence>
<comment type="caution">
    <text evidence="2">The sequence shown here is derived from an EMBL/GenBank/DDBJ whole genome shotgun (WGS) entry which is preliminary data.</text>
</comment>
<dbReference type="AlphaFoldDB" id="A0A7J5UNG3"/>
<keyword evidence="3" id="KW-1185">Reference proteome</keyword>
<evidence type="ECO:0000313" key="3">
    <source>
        <dbReference type="Proteomes" id="UP000451860"/>
    </source>
</evidence>
<proteinExistence type="predicted"/>
<gene>
    <name evidence="2" type="ORF">GB883_11775</name>
</gene>
<dbReference type="EMBL" id="WHJE01000050">
    <property type="protein sequence ID" value="KAE8763925.1"/>
    <property type="molecule type" value="Genomic_DNA"/>
</dbReference>
<feature type="domain" description="GAF" evidence="1">
    <location>
        <begin position="22"/>
        <end position="178"/>
    </location>
</feature>
<dbReference type="SMART" id="SM00065">
    <property type="entry name" value="GAF"/>
    <property type="match status" value="1"/>
</dbReference>
<dbReference type="InterPro" id="IPR003018">
    <property type="entry name" value="GAF"/>
</dbReference>
<evidence type="ECO:0000313" key="2">
    <source>
        <dbReference type="EMBL" id="KAE8763925.1"/>
    </source>
</evidence>
<feature type="non-terminal residue" evidence="2">
    <location>
        <position position="194"/>
    </location>
</feature>
<reference evidence="2 3" key="1">
    <citation type="submission" date="2019-10" db="EMBL/GenBank/DDBJ databases">
        <title>Georgenia wutianyii sp. nov. and Georgenia yuyongxinii sp. nov. isolated from plateau pika (Ochotona curzoniae) in the Qinghai-Tibet plateau of China.</title>
        <authorList>
            <person name="Tian Z."/>
        </authorList>
    </citation>
    <scope>NUCLEOTIDE SEQUENCE [LARGE SCALE GENOMIC DNA]</scope>
    <source>
        <strain evidence="2 3">DSM 21501</strain>
    </source>
</reference>
<name>A0A7J5UNG3_9MICO</name>
<accession>A0A7J5UNG3</accession>
<dbReference type="Proteomes" id="UP000451860">
    <property type="component" value="Unassembled WGS sequence"/>
</dbReference>
<dbReference type="SUPFAM" id="SSF55781">
    <property type="entry name" value="GAF domain-like"/>
    <property type="match status" value="1"/>
</dbReference>
<sequence length="194" mass="20364">MASIPVEPVRRRLESVVRAGLDPAAYVEAALDVLGRTVPFDAACHGTLDPATGLLTGSVKRHLTSAYDEDFLVHEYVLDDVNLFADLAGRPRPVGVLAEEAGGDPRRSSRYRELFEIYGVEHELRAALVVAGVAWATLALYRESGPAAFTPAEADVVAAVAPLLAVGTRAAAVTARAQAELGRAEPGGPGVLVV</sequence>
<dbReference type="InterPro" id="IPR029016">
    <property type="entry name" value="GAF-like_dom_sf"/>
</dbReference>
<organism evidence="2 3">
    <name type="scientific">Georgenia thermotolerans</name>
    <dbReference type="NCBI Taxonomy" id="527326"/>
    <lineage>
        <taxon>Bacteria</taxon>
        <taxon>Bacillati</taxon>
        <taxon>Actinomycetota</taxon>
        <taxon>Actinomycetes</taxon>
        <taxon>Micrococcales</taxon>
        <taxon>Bogoriellaceae</taxon>
        <taxon>Georgenia</taxon>
    </lineage>
</organism>
<protein>
    <submittedName>
        <fullName evidence="2">LuxR family transcriptional regulator</fullName>
    </submittedName>
</protein>